<dbReference type="Proteomes" id="UP000297597">
    <property type="component" value="Unassembled WGS sequence"/>
</dbReference>
<dbReference type="GO" id="GO:0005829">
    <property type="term" value="C:cytosol"/>
    <property type="evidence" value="ECO:0007669"/>
    <property type="project" value="TreeGrafter"/>
</dbReference>
<evidence type="ECO:0000256" key="2">
    <source>
        <dbReference type="ARBA" id="ARBA00022840"/>
    </source>
</evidence>
<dbReference type="SUPFAM" id="SSF52540">
    <property type="entry name" value="P-loop containing nucleoside triphosphate hydrolases"/>
    <property type="match status" value="1"/>
</dbReference>
<evidence type="ECO:0000313" key="6">
    <source>
        <dbReference type="Proteomes" id="UP000297597"/>
    </source>
</evidence>
<accession>A0A4Y7RQM4</accession>
<name>A0A4Y7RQM4_9FIRM</name>
<sequence>MRLWLPRTGQAIYQGNVIKSENTMNYWGPRAIAVSSGKGGVGKTSLSVNLALCFAQMGKKVTIFDADLGLANAEVLLGIIPPYSLYEVLYGGMTLEEVVIEGPMGIRVISGGSGFLEMANLDRSRRQQLLRMFNQFIGKDEIVLIDTGAGINKNVLGFVAAAEDVIIVVTPEPTSLTDAYALIKILANFKLHSEVNIVVNRVADRREATRTMGRISNATGRFLEIKLNFLGWIPEDKHVTQAVKNQQPYFLTNPNSPASRSVAGIAASLMEGCLIAPNEGFWNKLMGLFS</sequence>
<reference evidence="5 6" key="1">
    <citation type="journal article" date="2018" name="Environ. Microbiol.">
        <title>Novel energy conservation strategies and behaviour of Pelotomaculum schinkii driving syntrophic propionate catabolism.</title>
        <authorList>
            <person name="Hidalgo-Ahumada C.A.P."/>
            <person name="Nobu M.K."/>
            <person name="Narihiro T."/>
            <person name="Tamaki H."/>
            <person name="Liu W.T."/>
            <person name="Kamagata Y."/>
            <person name="Stams A.J.M."/>
            <person name="Imachi H."/>
            <person name="Sousa D.Z."/>
        </authorList>
    </citation>
    <scope>NUCLEOTIDE SEQUENCE [LARGE SCALE GENOMIC DNA]</scope>
    <source>
        <strain evidence="5 6">MGP</strain>
    </source>
</reference>
<organism evidence="5 6">
    <name type="scientific">Pelotomaculum propionicicum</name>
    <dbReference type="NCBI Taxonomy" id="258475"/>
    <lineage>
        <taxon>Bacteria</taxon>
        <taxon>Bacillati</taxon>
        <taxon>Bacillota</taxon>
        <taxon>Clostridia</taxon>
        <taxon>Eubacteriales</taxon>
        <taxon>Desulfotomaculaceae</taxon>
        <taxon>Pelotomaculum</taxon>
    </lineage>
</organism>
<gene>
    <name evidence="5" type="primary">ylxH</name>
    <name evidence="5" type="ORF">Pmgp_01837</name>
</gene>
<dbReference type="InterPro" id="IPR002586">
    <property type="entry name" value="CobQ/CobB/MinD/ParA_Nub-bd_dom"/>
</dbReference>
<dbReference type="CDD" id="cd02038">
    <property type="entry name" value="FlhG-like"/>
    <property type="match status" value="1"/>
</dbReference>
<dbReference type="PANTHER" id="PTHR43384:SF4">
    <property type="entry name" value="CELLULOSE BIOSYNTHESIS PROTEIN BCSQ-RELATED"/>
    <property type="match status" value="1"/>
</dbReference>
<proteinExistence type="predicted"/>
<dbReference type="PANTHER" id="PTHR43384">
    <property type="entry name" value="SEPTUM SITE-DETERMINING PROTEIN MIND HOMOLOG, CHLOROPLASTIC-RELATED"/>
    <property type="match status" value="1"/>
</dbReference>
<comment type="caution">
    <text evidence="5">The sequence shown here is derived from an EMBL/GenBank/DDBJ whole genome shotgun (WGS) entry which is preliminary data.</text>
</comment>
<feature type="binding site" evidence="3">
    <location>
        <begin position="38"/>
        <end position="45"/>
    </location>
    <ligand>
        <name>ATP</name>
        <dbReference type="ChEBI" id="CHEBI:30616"/>
    </ligand>
</feature>
<keyword evidence="1 3" id="KW-0547">Nucleotide-binding</keyword>
<dbReference type="AlphaFoldDB" id="A0A4Y7RQM4"/>
<evidence type="ECO:0000259" key="4">
    <source>
        <dbReference type="Pfam" id="PF01656"/>
    </source>
</evidence>
<dbReference type="RefSeq" id="WP_134213688.1">
    <property type="nucleotide sequence ID" value="NZ_QFFZ01000017.1"/>
</dbReference>
<dbReference type="GO" id="GO:0051782">
    <property type="term" value="P:negative regulation of cell division"/>
    <property type="evidence" value="ECO:0007669"/>
    <property type="project" value="TreeGrafter"/>
</dbReference>
<dbReference type="InterPro" id="IPR027417">
    <property type="entry name" value="P-loop_NTPase"/>
</dbReference>
<dbReference type="GO" id="GO:0016887">
    <property type="term" value="F:ATP hydrolysis activity"/>
    <property type="evidence" value="ECO:0007669"/>
    <property type="project" value="TreeGrafter"/>
</dbReference>
<dbReference type="Gene3D" id="3.40.50.300">
    <property type="entry name" value="P-loop containing nucleotide triphosphate hydrolases"/>
    <property type="match status" value="1"/>
</dbReference>
<dbReference type="InterPro" id="IPR050625">
    <property type="entry name" value="ParA/MinD_ATPase"/>
</dbReference>
<keyword evidence="2 3" id="KW-0067">ATP-binding</keyword>
<keyword evidence="6" id="KW-1185">Reference proteome</keyword>
<evidence type="ECO:0000313" key="5">
    <source>
        <dbReference type="EMBL" id="TEB11141.1"/>
    </source>
</evidence>
<feature type="domain" description="CobQ/CobB/MinD/ParA nucleotide binding" evidence="4">
    <location>
        <begin position="32"/>
        <end position="248"/>
    </location>
</feature>
<dbReference type="GO" id="GO:0009898">
    <property type="term" value="C:cytoplasmic side of plasma membrane"/>
    <property type="evidence" value="ECO:0007669"/>
    <property type="project" value="TreeGrafter"/>
</dbReference>
<dbReference type="InterPro" id="IPR025501">
    <property type="entry name" value="MinD_FleN"/>
</dbReference>
<dbReference type="EMBL" id="QFFZ01000017">
    <property type="protein sequence ID" value="TEB11141.1"/>
    <property type="molecule type" value="Genomic_DNA"/>
</dbReference>
<evidence type="ECO:0000256" key="1">
    <source>
        <dbReference type="ARBA" id="ARBA00022741"/>
    </source>
</evidence>
<dbReference type="PIRSF" id="PIRSF003092">
    <property type="entry name" value="MinD"/>
    <property type="match status" value="1"/>
</dbReference>
<dbReference type="GO" id="GO:0005524">
    <property type="term" value="F:ATP binding"/>
    <property type="evidence" value="ECO:0007669"/>
    <property type="project" value="UniProtKB-KW"/>
</dbReference>
<protein>
    <submittedName>
        <fullName evidence="5">Flagellum site-determining protein YlxH</fullName>
    </submittedName>
</protein>
<dbReference type="OrthoDB" id="9816297at2"/>
<evidence type="ECO:0000256" key="3">
    <source>
        <dbReference type="PIRSR" id="PIRSR003092-1"/>
    </source>
</evidence>
<dbReference type="Pfam" id="PF01656">
    <property type="entry name" value="CbiA"/>
    <property type="match status" value="1"/>
</dbReference>
<dbReference type="InterPro" id="IPR033875">
    <property type="entry name" value="FlhG"/>
</dbReference>